<keyword evidence="8" id="KW-0106">Calcium</keyword>
<dbReference type="GO" id="GO:0005178">
    <property type="term" value="F:integrin binding"/>
    <property type="evidence" value="ECO:0007669"/>
    <property type="project" value="TreeGrafter"/>
</dbReference>
<feature type="compositionally biased region" description="Basic and acidic residues" evidence="18">
    <location>
        <begin position="872"/>
        <end position="883"/>
    </location>
</feature>
<evidence type="ECO:0000256" key="7">
    <source>
        <dbReference type="ARBA" id="ARBA00022737"/>
    </source>
</evidence>
<dbReference type="Pfam" id="PF00357">
    <property type="entry name" value="Integrin_alpha"/>
    <property type="match status" value="1"/>
</dbReference>
<dbReference type="GO" id="GO:0001525">
    <property type="term" value="P:angiogenesis"/>
    <property type="evidence" value="ECO:0007669"/>
    <property type="project" value="TreeGrafter"/>
</dbReference>
<dbReference type="GO" id="GO:0009897">
    <property type="term" value="C:external side of plasma membrane"/>
    <property type="evidence" value="ECO:0007669"/>
    <property type="project" value="TreeGrafter"/>
</dbReference>
<feature type="compositionally biased region" description="Polar residues" evidence="18">
    <location>
        <begin position="855"/>
        <end position="865"/>
    </location>
</feature>
<dbReference type="InterPro" id="IPR013517">
    <property type="entry name" value="FG-GAP"/>
</dbReference>
<feature type="domain" description="Integrin alpha first immunoglubulin-like" evidence="19">
    <location>
        <begin position="460"/>
        <end position="617"/>
    </location>
</feature>
<dbReference type="GO" id="GO:0007229">
    <property type="term" value="P:integrin-mediated signaling pathway"/>
    <property type="evidence" value="ECO:0007669"/>
    <property type="project" value="UniProtKB-KW"/>
</dbReference>
<dbReference type="FunFam" id="1.20.5.930:FF:000001">
    <property type="entry name" value="Integrin subunit alpha V"/>
    <property type="match status" value="1"/>
</dbReference>
<dbReference type="GO" id="GO:0007160">
    <property type="term" value="P:cell-matrix adhesion"/>
    <property type="evidence" value="ECO:0007669"/>
    <property type="project" value="TreeGrafter"/>
</dbReference>
<dbReference type="Pfam" id="PF20806">
    <property type="entry name" value="Integrin_A_Ig_3"/>
    <property type="match status" value="1"/>
</dbReference>
<dbReference type="InterPro" id="IPR013649">
    <property type="entry name" value="Integrin_alpha_Ig-like_1"/>
</dbReference>
<evidence type="ECO:0000256" key="4">
    <source>
        <dbReference type="ARBA" id="ARBA00022692"/>
    </source>
</evidence>
<dbReference type="InterPro" id="IPR000413">
    <property type="entry name" value="Integrin_alpha"/>
</dbReference>
<dbReference type="GeneID" id="105901367"/>
<keyword evidence="12 17" id="KW-0472">Membrane</keyword>
<dbReference type="PRINTS" id="PR01185">
    <property type="entry name" value="INTEGRINA"/>
</dbReference>
<dbReference type="GO" id="GO:0008305">
    <property type="term" value="C:integrin complex"/>
    <property type="evidence" value="ECO:0007669"/>
    <property type="project" value="InterPro"/>
</dbReference>
<dbReference type="GO" id="GO:0098609">
    <property type="term" value="P:cell-cell adhesion"/>
    <property type="evidence" value="ECO:0007669"/>
    <property type="project" value="TreeGrafter"/>
</dbReference>
<feature type="compositionally biased region" description="Basic and acidic residues" evidence="18">
    <location>
        <begin position="1022"/>
        <end position="1031"/>
    </location>
</feature>
<keyword evidence="4 17" id="KW-0812">Transmembrane</keyword>
<sequence>MGTLFVYLHTFLALLFQCLQSSAFNLDISNPLVHSGPPDSYFGFSVDFFRPDNQFNLLVGAPKSNTSVSAAVVERGAVYSCPWQIATKCQQIEFDNTDDRNNSLGMEFKSRQWFGATVRSDGEHILACAPLYQWSTPEFSDRETVGTCYLKKGGKIVEYSPCRRKSHKPSGQGFCQAGFSANFVKNEKNRVVVGGPGSFYWQGQLISDDISEVLSRVNNLYITPYGNQLSTTEGSPLFDDSYLGYSLAVGDFDGDGQDDYLTGVPRGHKVVGYVTIFNGRNMESMANFTGTQMAAYFGHSVATADINNDGHLDVFAGAPLFMSRTSDDKLRELGQVSVYLGLAGFSFQQPVHLNGFEAYARFGSAIASLGDLDLDGYNDIAISAPYGGADEKGLVYVYNGQASGIGLVASQVLQGQWASTSTLSPSFGYSLQGATDIDQNGYPDLIVGVFGADKAVLYRARPVISTNLTLEINPQVLNLEDKTCQLPGTTTAVTCFKVKYCVQAKARYIKGLVELNVQVDVQLDWLKHKGTKRAQFLLNKTSKHTSNITVLLTNEPNCQQLEAFVIDDSNFRDKITPLSVFLDYRIDYDSAEDSTGLIPVLTQLSPTNASRQAHILLNCGDDNICKPDLRLTVKSDKKQMNIGDEHPLTLDVVAENLGEGAYEAELHVYIPPQADFIGTVRKEGQPRLSCAYRRENQTREVVCDLGNPMKSGTSLSTSLRFGVHHLSDQDTQVKFDLQIHSSNEFNGSSDLVSSITKLAVLARMEIRSASVPTQVILPIANWKPKDPPVTEDDIGPMVQHIYELRNNGPSVISKAVIDIHWPSSFSNGSLLYITAFDHEGNIQCRANTQINPLNLTSPRVESNDTVPGGGDNRGEARTRTRRDVTDKSADAAALRVILDCDTALCLQIKCEVGRLERGQRAIVLIKSRLAVSTFLKTETQNGLYSVVSSASFNVTEMPYKQLVTELPYNSTTTSTIVESLLTGQQLPVPAWIIALAILAGLLALALLIFIMYKCGFFKRSRPPQEDHEKEQLQPPESGEGNAET</sequence>
<feature type="domain" description="Integrin alpha third immunoglobulin-like" evidence="21">
    <location>
        <begin position="765"/>
        <end position="977"/>
    </location>
</feature>
<evidence type="ECO:0000256" key="9">
    <source>
        <dbReference type="ARBA" id="ARBA00022889"/>
    </source>
</evidence>
<dbReference type="Pfam" id="PF01839">
    <property type="entry name" value="FG-GAP"/>
    <property type="match status" value="3"/>
</dbReference>
<dbReference type="Gene3D" id="2.130.10.130">
    <property type="entry name" value="Integrin alpha, N-terminal"/>
    <property type="match status" value="1"/>
</dbReference>
<keyword evidence="14 17" id="KW-0675">Receptor</keyword>
<evidence type="ECO:0000256" key="10">
    <source>
        <dbReference type="ARBA" id="ARBA00022989"/>
    </source>
</evidence>
<feature type="repeat" description="FG-GAP" evidence="16">
    <location>
        <begin position="163"/>
        <end position="217"/>
    </location>
</feature>
<accession>A0A6P8G158</accession>
<evidence type="ECO:0000256" key="17">
    <source>
        <dbReference type="RuleBase" id="RU003762"/>
    </source>
</evidence>
<dbReference type="InterPro" id="IPR032695">
    <property type="entry name" value="Integrin_dom_sf"/>
</dbReference>
<evidence type="ECO:0000256" key="2">
    <source>
        <dbReference type="ARBA" id="ARBA00008054"/>
    </source>
</evidence>
<keyword evidence="15" id="KW-0325">Glycoprotein</keyword>
<evidence type="ECO:0000256" key="11">
    <source>
        <dbReference type="ARBA" id="ARBA00023037"/>
    </source>
</evidence>
<feature type="repeat" description="FG-GAP" evidence="16">
    <location>
        <begin position="283"/>
        <end position="347"/>
    </location>
</feature>
<dbReference type="InterPro" id="IPR018184">
    <property type="entry name" value="Integrin_alpha_C_CS"/>
</dbReference>
<keyword evidence="13" id="KW-1015">Disulfide bond</keyword>
<dbReference type="KEGG" id="char:105901367"/>
<dbReference type="Pfam" id="PF08441">
    <property type="entry name" value="Integrin_A_Ig_1"/>
    <property type="match status" value="1"/>
</dbReference>
<dbReference type="Gene3D" id="2.60.40.1530">
    <property type="entry name" value="ntegrin, alpha v. Chain A, domain 4"/>
    <property type="match status" value="1"/>
</dbReference>
<organism evidence="22 23">
    <name type="scientific">Clupea harengus</name>
    <name type="common">Atlantic herring</name>
    <dbReference type="NCBI Taxonomy" id="7950"/>
    <lineage>
        <taxon>Eukaryota</taxon>
        <taxon>Metazoa</taxon>
        <taxon>Chordata</taxon>
        <taxon>Craniata</taxon>
        <taxon>Vertebrata</taxon>
        <taxon>Euteleostomi</taxon>
        <taxon>Actinopterygii</taxon>
        <taxon>Neopterygii</taxon>
        <taxon>Teleostei</taxon>
        <taxon>Clupei</taxon>
        <taxon>Clupeiformes</taxon>
        <taxon>Clupeoidei</taxon>
        <taxon>Clupeidae</taxon>
        <taxon>Clupea</taxon>
    </lineage>
</organism>
<feature type="region of interest" description="Disordered" evidence="18">
    <location>
        <begin position="1021"/>
        <end position="1044"/>
    </location>
</feature>
<feature type="signal peptide" evidence="17">
    <location>
        <begin position="1"/>
        <end position="23"/>
    </location>
</feature>
<dbReference type="SMART" id="SM00191">
    <property type="entry name" value="Int_alpha"/>
    <property type="match status" value="5"/>
</dbReference>
<dbReference type="Proteomes" id="UP000515152">
    <property type="component" value="Chromosome 9"/>
</dbReference>
<reference evidence="23" key="1">
    <citation type="submission" date="2025-08" db="UniProtKB">
        <authorList>
            <consortium name="RefSeq"/>
        </authorList>
    </citation>
    <scope>IDENTIFICATION</scope>
</reference>
<dbReference type="PROSITE" id="PS00242">
    <property type="entry name" value="INTEGRIN_ALPHA"/>
    <property type="match status" value="1"/>
</dbReference>
<evidence type="ECO:0000256" key="1">
    <source>
        <dbReference type="ARBA" id="ARBA00004479"/>
    </source>
</evidence>
<evidence type="ECO:0000256" key="8">
    <source>
        <dbReference type="ARBA" id="ARBA00022837"/>
    </source>
</evidence>
<comment type="similarity">
    <text evidence="2 17">Belongs to the integrin alpha chain family.</text>
</comment>
<protein>
    <submittedName>
        <fullName evidence="23">Integrin alpha-V-like isoform X1</fullName>
    </submittedName>
</protein>
<dbReference type="OrthoDB" id="5317514at2759"/>
<keyword evidence="5" id="KW-0479">Metal-binding</keyword>
<evidence type="ECO:0000256" key="3">
    <source>
        <dbReference type="ARBA" id="ARBA00022685"/>
    </source>
</evidence>
<feature type="repeat" description="FG-GAP" evidence="16">
    <location>
        <begin position="348"/>
        <end position="407"/>
    </location>
</feature>
<keyword evidence="22" id="KW-1185">Reference proteome</keyword>
<dbReference type="AlphaFoldDB" id="A0A6P8G158"/>
<dbReference type="PROSITE" id="PS51470">
    <property type="entry name" value="FG_GAP"/>
    <property type="match status" value="6"/>
</dbReference>
<dbReference type="Pfam" id="PF20805">
    <property type="entry name" value="Integrin_A_Ig_2"/>
    <property type="match status" value="1"/>
</dbReference>
<keyword evidence="10 17" id="KW-1133">Transmembrane helix</keyword>
<dbReference type="GO" id="GO:0046872">
    <property type="term" value="F:metal ion binding"/>
    <property type="evidence" value="ECO:0007669"/>
    <property type="project" value="UniProtKB-KW"/>
</dbReference>
<feature type="repeat" description="FG-GAP" evidence="16">
    <location>
        <begin position="229"/>
        <end position="282"/>
    </location>
</feature>
<feature type="repeat" description="FG-GAP" evidence="16">
    <location>
        <begin position="28"/>
        <end position="90"/>
    </location>
</feature>
<dbReference type="PANTHER" id="PTHR23220">
    <property type="entry name" value="INTEGRIN ALPHA"/>
    <property type="match status" value="1"/>
</dbReference>
<keyword evidence="7" id="KW-0677">Repeat</keyword>
<keyword evidence="11 17" id="KW-0401">Integrin</keyword>
<dbReference type="Gene3D" id="1.20.5.930">
    <property type="entry name" value="Bicelle-embedded integrin alpha(iib) transmembrane segment"/>
    <property type="match status" value="1"/>
</dbReference>
<evidence type="ECO:0000313" key="23">
    <source>
        <dbReference type="RefSeq" id="XP_031429192.1"/>
    </source>
</evidence>
<feature type="transmembrane region" description="Helical" evidence="17">
    <location>
        <begin position="990"/>
        <end position="1012"/>
    </location>
</feature>
<dbReference type="GO" id="GO:0033627">
    <property type="term" value="P:cell adhesion mediated by integrin"/>
    <property type="evidence" value="ECO:0007669"/>
    <property type="project" value="TreeGrafter"/>
</dbReference>
<name>A0A6P8G158_CLUHA</name>
<evidence type="ECO:0000256" key="6">
    <source>
        <dbReference type="ARBA" id="ARBA00022729"/>
    </source>
</evidence>
<evidence type="ECO:0000259" key="20">
    <source>
        <dbReference type="Pfam" id="PF20805"/>
    </source>
</evidence>
<dbReference type="InterPro" id="IPR048286">
    <property type="entry name" value="Integrin_alpha_Ig-like_3"/>
</dbReference>
<evidence type="ECO:0000256" key="5">
    <source>
        <dbReference type="ARBA" id="ARBA00022723"/>
    </source>
</evidence>
<dbReference type="FunFam" id="2.60.40.1510:FF:000001">
    <property type="entry name" value="Integrin alpha V"/>
    <property type="match status" value="1"/>
</dbReference>
<evidence type="ECO:0000256" key="13">
    <source>
        <dbReference type="ARBA" id="ARBA00023157"/>
    </source>
</evidence>
<feature type="domain" description="Integrin alpha second immunoglobulin-like" evidence="20">
    <location>
        <begin position="619"/>
        <end position="753"/>
    </location>
</feature>
<evidence type="ECO:0000256" key="12">
    <source>
        <dbReference type="ARBA" id="ARBA00023136"/>
    </source>
</evidence>
<feature type="region of interest" description="Disordered" evidence="18">
    <location>
        <begin position="855"/>
        <end position="883"/>
    </location>
</feature>
<proteinExistence type="inferred from homology"/>
<dbReference type="PANTHER" id="PTHR23220:SF4">
    <property type="entry name" value="INTEGRIN ALPHA-V"/>
    <property type="match status" value="1"/>
</dbReference>
<dbReference type="InterPro" id="IPR048285">
    <property type="entry name" value="Integrin_alpha_Ig-like_2"/>
</dbReference>
<evidence type="ECO:0000256" key="16">
    <source>
        <dbReference type="PROSITE-ProRule" id="PRU00803"/>
    </source>
</evidence>
<dbReference type="SUPFAM" id="SSF69318">
    <property type="entry name" value="Integrin alpha N-terminal domain"/>
    <property type="match status" value="1"/>
</dbReference>
<dbReference type="Gene3D" id="2.60.40.1460">
    <property type="entry name" value="Integrin domains. Chain A, domain 2"/>
    <property type="match status" value="1"/>
</dbReference>
<feature type="chain" id="PRO_5028500503" evidence="17">
    <location>
        <begin position="24"/>
        <end position="1044"/>
    </location>
</feature>
<feature type="repeat" description="FG-GAP" evidence="16">
    <location>
        <begin position="411"/>
        <end position="475"/>
    </location>
</feature>
<evidence type="ECO:0000256" key="14">
    <source>
        <dbReference type="ARBA" id="ARBA00023170"/>
    </source>
</evidence>
<keyword evidence="6 17" id="KW-0732">Signal</keyword>
<dbReference type="SUPFAM" id="SSF69179">
    <property type="entry name" value="Integrin domains"/>
    <property type="match status" value="3"/>
</dbReference>
<dbReference type="InterPro" id="IPR028994">
    <property type="entry name" value="Integrin_alpha_N"/>
</dbReference>
<gene>
    <name evidence="23" type="primary">LOC105901367</name>
</gene>
<dbReference type="RefSeq" id="XP_031429192.1">
    <property type="nucleotide sequence ID" value="XM_031573332.2"/>
</dbReference>
<dbReference type="FunFam" id="2.130.10.130:FF:000003">
    <property type="entry name" value="Integrin alpha V"/>
    <property type="match status" value="1"/>
</dbReference>
<evidence type="ECO:0000259" key="19">
    <source>
        <dbReference type="Pfam" id="PF08441"/>
    </source>
</evidence>
<keyword evidence="9 17" id="KW-0130">Cell adhesion</keyword>
<keyword evidence="3" id="KW-0165">Cleavage on pair of basic residues</keyword>
<evidence type="ECO:0000313" key="22">
    <source>
        <dbReference type="Proteomes" id="UP000515152"/>
    </source>
</evidence>
<comment type="subcellular location">
    <subcellularLocation>
        <location evidence="1 17">Membrane</location>
        <topology evidence="1 17">Single-pass type I membrane protein</topology>
    </subcellularLocation>
</comment>
<dbReference type="FunFam" id="2.60.40.1460:FF:000001">
    <property type="entry name" value="Integrin, alpha V"/>
    <property type="match status" value="1"/>
</dbReference>
<evidence type="ECO:0000259" key="21">
    <source>
        <dbReference type="Pfam" id="PF20806"/>
    </source>
</evidence>
<dbReference type="Gene3D" id="2.60.40.1510">
    <property type="entry name" value="ntegrin, alpha v. Chain A, domain 3"/>
    <property type="match status" value="1"/>
</dbReference>
<evidence type="ECO:0000256" key="15">
    <source>
        <dbReference type="ARBA" id="ARBA00023180"/>
    </source>
</evidence>
<dbReference type="InterPro" id="IPR013519">
    <property type="entry name" value="Int_alpha_beta-p"/>
</dbReference>
<evidence type="ECO:0000256" key="18">
    <source>
        <dbReference type="SAM" id="MobiDB-lite"/>
    </source>
</evidence>